<feature type="chain" id="PRO_5002141272" evidence="1">
    <location>
        <begin position="22"/>
        <end position="283"/>
    </location>
</feature>
<evidence type="ECO:0000313" key="2">
    <source>
        <dbReference type="EMBL" id="KIF54902.1"/>
    </source>
</evidence>
<sequence>MKHLFKLSVFGLAMLSQPVWAECSGKWTLNVDRSNVEFKRDLGAYIPVYLELSRDIQSCRFPMAMVSVNNKQSSYLSSIGTNLPLTILDKNFRQLSHFPNKGFQLPLDNSQRTKFWIKVPEAKVAASGNYNGLLEASISLDRKQETKNAKVKLKVPAFVAFNSVPNAPNLQRSGNSGYRFQLGDLESNRTYRSDFDLLSNSNVRLVVKQKYGELKQKSEPYITIPYTLRFNNALVNQQSVYTFSNNENTKRWGVPLEVTLGNIDFARAGKYQDTITVEVKAMP</sequence>
<name>A0A0C1WF00_9VIBR</name>
<gene>
    <name evidence="2" type="ORF">H735_00740</name>
</gene>
<proteinExistence type="predicted"/>
<dbReference type="RefSeq" id="WP_020193906.1">
    <property type="nucleotide sequence ID" value="NZ_BAOH01000001.1"/>
</dbReference>
<evidence type="ECO:0000256" key="1">
    <source>
        <dbReference type="SAM" id="SignalP"/>
    </source>
</evidence>
<dbReference type="EMBL" id="JPRD01000003">
    <property type="protein sequence ID" value="KIF54902.1"/>
    <property type="molecule type" value="Genomic_DNA"/>
</dbReference>
<protein>
    <submittedName>
        <fullName evidence="2">Uncharacterized protein</fullName>
    </submittedName>
</protein>
<evidence type="ECO:0000313" key="3">
    <source>
        <dbReference type="Proteomes" id="UP000031586"/>
    </source>
</evidence>
<comment type="caution">
    <text evidence="2">The sequence shown here is derived from an EMBL/GenBank/DDBJ whole genome shotgun (WGS) entry which is preliminary data.</text>
</comment>
<organism evidence="2 3">
    <name type="scientific">Vibrio owensii CAIM 1854 = LMG 25443</name>
    <dbReference type="NCBI Taxonomy" id="1229493"/>
    <lineage>
        <taxon>Bacteria</taxon>
        <taxon>Pseudomonadati</taxon>
        <taxon>Pseudomonadota</taxon>
        <taxon>Gammaproteobacteria</taxon>
        <taxon>Vibrionales</taxon>
        <taxon>Vibrionaceae</taxon>
        <taxon>Vibrio</taxon>
    </lineage>
</organism>
<keyword evidence="1" id="KW-0732">Signal</keyword>
<reference evidence="2 3" key="1">
    <citation type="submission" date="2014-07" db="EMBL/GenBank/DDBJ databases">
        <title>Unique and conserved regions in Vibrio harveyi and related species in comparison with the shrimp pathogen Vibrio harveyi CAIM 1792.</title>
        <authorList>
            <person name="Espinoza-Valles I."/>
            <person name="Vora G."/>
            <person name="Leekitcharoenphon P."/>
            <person name="Ussery D."/>
            <person name="Hoj L."/>
            <person name="Gomez-Gil B."/>
        </authorList>
    </citation>
    <scope>NUCLEOTIDE SEQUENCE [LARGE SCALE GENOMIC DNA]</scope>
    <source>
        <strain evidence="3">CAIM 1854 / LMG 25443</strain>
    </source>
</reference>
<dbReference type="Proteomes" id="UP000031586">
    <property type="component" value="Unassembled WGS sequence"/>
</dbReference>
<accession>A0A0C1WF00</accession>
<dbReference type="PATRIC" id="fig|1229493.5.peg.2825"/>
<feature type="signal peptide" evidence="1">
    <location>
        <begin position="1"/>
        <end position="21"/>
    </location>
</feature>
<dbReference type="AlphaFoldDB" id="A0A0C1WF00"/>